<accession>A0A328FHB9</accession>
<evidence type="ECO:0000313" key="7">
    <source>
        <dbReference type="Proteomes" id="UP000248798"/>
    </source>
</evidence>
<dbReference type="EMBL" id="CP036313">
    <property type="protein sequence ID" value="QBH12984.1"/>
    <property type="molecule type" value="Genomic_DNA"/>
</dbReference>
<dbReference type="PROSITE" id="PS51203">
    <property type="entry name" value="CS"/>
    <property type="match status" value="1"/>
</dbReference>
<reference evidence="5 8" key="2">
    <citation type="submission" date="2019-02" db="EMBL/GenBank/DDBJ databases">
        <title>Complete genome sequence of Desulfobacter hydrogenophilus AcRS1.</title>
        <authorList>
            <person name="Marietou A."/>
            <person name="Lund M.B."/>
            <person name="Marshall I.P.G."/>
            <person name="Schreiber L."/>
            <person name="Jorgensen B."/>
        </authorList>
    </citation>
    <scope>NUCLEOTIDE SEQUENCE [LARGE SCALE GENOMIC DNA]</scope>
    <source>
        <strain evidence="5 8">AcRS1</strain>
    </source>
</reference>
<dbReference type="AlphaFoldDB" id="A0A328FHB9"/>
<dbReference type="Proteomes" id="UP000293902">
    <property type="component" value="Chromosome"/>
</dbReference>
<reference evidence="6 7" key="1">
    <citation type="submission" date="2018-06" db="EMBL/GenBank/DDBJ databases">
        <title>Complete Genome Sequence of Desulfobacter hydrogenophilus (DSM3380).</title>
        <authorList>
            <person name="Marietou A."/>
            <person name="Schreiber L."/>
            <person name="Marshall I."/>
            <person name="Jorgensen B."/>
        </authorList>
    </citation>
    <scope>NUCLEOTIDE SEQUENCE [LARGE SCALE GENOMIC DNA]</scope>
    <source>
        <strain evidence="6 7">DSM 3380</strain>
    </source>
</reference>
<proteinExistence type="inferred from homology"/>
<keyword evidence="8" id="KW-1185">Reference proteome</keyword>
<feature type="domain" description="CS" evidence="4">
    <location>
        <begin position="23"/>
        <end position="123"/>
    </location>
</feature>
<dbReference type="OrthoDB" id="9792695at2"/>
<dbReference type="PROSITE" id="PS01031">
    <property type="entry name" value="SHSP"/>
    <property type="match status" value="1"/>
</dbReference>
<dbReference type="InterPro" id="IPR007052">
    <property type="entry name" value="CS_dom"/>
</dbReference>
<dbReference type="InterPro" id="IPR031107">
    <property type="entry name" value="Small_HSP"/>
</dbReference>
<comment type="similarity">
    <text evidence="1 2">Belongs to the small heat shock protein (HSP20) family.</text>
</comment>
<evidence type="ECO:0000259" key="4">
    <source>
        <dbReference type="PROSITE" id="PS51203"/>
    </source>
</evidence>
<dbReference type="Proteomes" id="UP000248798">
    <property type="component" value="Unassembled WGS sequence"/>
</dbReference>
<dbReference type="SUPFAM" id="SSF49764">
    <property type="entry name" value="HSP20-like chaperones"/>
    <property type="match status" value="1"/>
</dbReference>
<dbReference type="PANTHER" id="PTHR11527">
    <property type="entry name" value="HEAT-SHOCK PROTEIN 20 FAMILY MEMBER"/>
    <property type="match status" value="1"/>
</dbReference>
<evidence type="ECO:0000256" key="1">
    <source>
        <dbReference type="PROSITE-ProRule" id="PRU00285"/>
    </source>
</evidence>
<protein>
    <submittedName>
        <fullName evidence="6">Hsp20/alpha crystallin family protein</fullName>
    </submittedName>
</protein>
<organism evidence="6 7">
    <name type="scientific">Desulfobacter hydrogenophilus</name>
    <dbReference type="NCBI Taxonomy" id="2291"/>
    <lineage>
        <taxon>Bacteria</taxon>
        <taxon>Pseudomonadati</taxon>
        <taxon>Thermodesulfobacteriota</taxon>
        <taxon>Desulfobacteria</taxon>
        <taxon>Desulfobacterales</taxon>
        <taxon>Desulfobacteraceae</taxon>
        <taxon>Desulfobacter</taxon>
    </lineage>
</organism>
<name>A0A328FHB9_9BACT</name>
<evidence type="ECO:0000313" key="8">
    <source>
        <dbReference type="Proteomes" id="UP000293902"/>
    </source>
</evidence>
<evidence type="ECO:0000256" key="2">
    <source>
        <dbReference type="RuleBase" id="RU003616"/>
    </source>
</evidence>
<evidence type="ECO:0000259" key="3">
    <source>
        <dbReference type="PROSITE" id="PS01031"/>
    </source>
</evidence>
<dbReference type="Pfam" id="PF00011">
    <property type="entry name" value="HSP20"/>
    <property type="match status" value="1"/>
</dbReference>
<dbReference type="InterPro" id="IPR002068">
    <property type="entry name" value="A-crystallin/Hsp20_dom"/>
</dbReference>
<dbReference type="CDD" id="cd06464">
    <property type="entry name" value="ACD_sHsps-like"/>
    <property type="match status" value="1"/>
</dbReference>
<dbReference type="RefSeq" id="WP_111952648.1">
    <property type="nucleotide sequence ID" value="NZ_CP036313.1"/>
</dbReference>
<gene>
    <name evidence="6" type="ORF">DO021_00670</name>
    <name evidence="5" type="ORF">EYB58_08685</name>
</gene>
<sequence length="128" mass="14508">MTDRKDITKTENKAIEKTRELRTATPSVDIYENENEILLYADMPGAHKDDVTVNIENGKLSISGIRRLDRQGVSNWEEFVDVEYVRNFSIPQSINVEDVEAKLKDGVLTLHLPKSEAAKPRLIEIKAA</sequence>
<dbReference type="InterPro" id="IPR008978">
    <property type="entry name" value="HSP20-like_chaperone"/>
</dbReference>
<evidence type="ECO:0000313" key="5">
    <source>
        <dbReference type="EMBL" id="QBH12984.1"/>
    </source>
</evidence>
<evidence type="ECO:0000313" key="6">
    <source>
        <dbReference type="EMBL" id="RAM03968.1"/>
    </source>
</evidence>
<dbReference type="Gene3D" id="2.60.40.790">
    <property type="match status" value="1"/>
</dbReference>
<dbReference type="EMBL" id="QLNI01000001">
    <property type="protein sequence ID" value="RAM03968.1"/>
    <property type="molecule type" value="Genomic_DNA"/>
</dbReference>
<feature type="domain" description="SHSP" evidence="3">
    <location>
        <begin position="19"/>
        <end position="128"/>
    </location>
</feature>